<dbReference type="GO" id="GO:0016791">
    <property type="term" value="F:phosphatase activity"/>
    <property type="evidence" value="ECO:0007669"/>
    <property type="project" value="TreeGrafter"/>
</dbReference>
<dbReference type="AlphaFoldDB" id="A0A7S4I535"/>
<sequence length="260" mass="28711">MVQSPATFASSTAAAIVPPAARLYSVQRAPPSAKIVHLVRHAEGLHNVSPDHKTPPFLDSPLTPQGIEQCRQLSSRTKDLNVEVVLSSPLTRCLQTAMYSYEAALSPEKTAGDAKYGVPLVAQEDWRETVNFLCDARRPTSELRLSFPSADFSCVTSESDPVWGEYETKFGCYKTHTGLRESNDGVSLERRVRAAWAAVADRPEMNVAVVSHSAIFMHMFTPYHDELKGVVTYEDDDVRELMTAEGFGNCEMRTVAFEAP</sequence>
<reference evidence="1" key="1">
    <citation type="submission" date="2021-01" db="EMBL/GenBank/DDBJ databases">
        <authorList>
            <person name="Corre E."/>
            <person name="Pelletier E."/>
            <person name="Niang G."/>
            <person name="Scheremetjew M."/>
            <person name="Finn R."/>
            <person name="Kale V."/>
            <person name="Holt S."/>
            <person name="Cochrane G."/>
            <person name="Meng A."/>
            <person name="Brown T."/>
            <person name="Cohen L."/>
        </authorList>
    </citation>
    <scope>NUCLEOTIDE SEQUENCE</scope>
    <source>
        <strain evidence="1">Isolate 1302-5</strain>
    </source>
</reference>
<dbReference type="PANTHER" id="PTHR48100">
    <property type="entry name" value="BROAD-SPECIFICITY PHOSPHATASE YOR283W-RELATED"/>
    <property type="match status" value="1"/>
</dbReference>
<dbReference type="Gene3D" id="3.40.50.1240">
    <property type="entry name" value="Phosphoglycerate mutase-like"/>
    <property type="match status" value="1"/>
</dbReference>
<organism evidence="1">
    <name type="scientific">Odontella aurita</name>
    <dbReference type="NCBI Taxonomy" id="265563"/>
    <lineage>
        <taxon>Eukaryota</taxon>
        <taxon>Sar</taxon>
        <taxon>Stramenopiles</taxon>
        <taxon>Ochrophyta</taxon>
        <taxon>Bacillariophyta</taxon>
        <taxon>Mediophyceae</taxon>
        <taxon>Biddulphiophycidae</taxon>
        <taxon>Eupodiscales</taxon>
        <taxon>Odontellaceae</taxon>
        <taxon>Odontella</taxon>
    </lineage>
</organism>
<dbReference type="Pfam" id="PF00300">
    <property type="entry name" value="His_Phos_1"/>
    <property type="match status" value="1"/>
</dbReference>
<gene>
    <name evidence="1" type="ORF">OAUR00152_LOCUS7550</name>
</gene>
<dbReference type="PANTHER" id="PTHR48100:SF1">
    <property type="entry name" value="HISTIDINE PHOSPHATASE FAMILY PROTEIN-RELATED"/>
    <property type="match status" value="1"/>
</dbReference>
<dbReference type="CDD" id="cd07067">
    <property type="entry name" value="HP_PGM_like"/>
    <property type="match status" value="1"/>
</dbReference>
<dbReference type="InterPro" id="IPR029033">
    <property type="entry name" value="His_PPase_superfam"/>
</dbReference>
<proteinExistence type="predicted"/>
<dbReference type="GO" id="GO:0005737">
    <property type="term" value="C:cytoplasm"/>
    <property type="evidence" value="ECO:0007669"/>
    <property type="project" value="TreeGrafter"/>
</dbReference>
<protein>
    <submittedName>
        <fullName evidence="1">Uncharacterized protein</fullName>
    </submittedName>
</protein>
<dbReference type="SUPFAM" id="SSF53254">
    <property type="entry name" value="Phosphoglycerate mutase-like"/>
    <property type="match status" value="1"/>
</dbReference>
<name>A0A7S4I535_9STRA</name>
<evidence type="ECO:0000313" key="1">
    <source>
        <dbReference type="EMBL" id="CAE2218885.1"/>
    </source>
</evidence>
<dbReference type="SMART" id="SM00855">
    <property type="entry name" value="PGAM"/>
    <property type="match status" value="1"/>
</dbReference>
<dbReference type="EMBL" id="HBKQ01011234">
    <property type="protein sequence ID" value="CAE2218885.1"/>
    <property type="molecule type" value="Transcribed_RNA"/>
</dbReference>
<accession>A0A7S4I535</accession>
<dbReference type="InterPro" id="IPR050275">
    <property type="entry name" value="PGM_Phosphatase"/>
</dbReference>
<dbReference type="InterPro" id="IPR013078">
    <property type="entry name" value="His_Pase_superF_clade-1"/>
</dbReference>